<feature type="transmembrane region" description="Helical" evidence="2">
    <location>
        <begin position="20"/>
        <end position="40"/>
    </location>
</feature>
<organism evidence="3 4">
    <name type="scientific">Paenibacillus solanacearum</name>
    <dbReference type="NCBI Taxonomy" id="2048548"/>
    <lineage>
        <taxon>Bacteria</taxon>
        <taxon>Bacillati</taxon>
        <taxon>Bacillota</taxon>
        <taxon>Bacilli</taxon>
        <taxon>Bacillales</taxon>
        <taxon>Paenibacillaceae</taxon>
        <taxon>Paenibacillus</taxon>
    </lineage>
</organism>
<protein>
    <recommendedName>
        <fullName evidence="5">Fimbrial assembly protein</fullName>
    </recommendedName>
</protein>
<accession>A0A916K5A4</accession>
<keyword evidence="2" id="KW-0812">Transmembrane</keyword>
<proteinExistence type="predicted"/>
<name>A0A916K5A4_9BACL</name>
<feature type="compositionally biased region" description="Basic and acidic residues" evidence="1">
    <location>
        <begin position="276"/>
        <end position="287"/>
    </location>
</feature>
<dbReference type="EMBL" id="CAJVAS010000031">
    <property type="protein sequence ID" value="CAG7645578.1"/>
    <property type="molecule type" value="Genomic_DNA"/>
</dbReference>
<keyword evidence="4" id="KW-1185">Reference proteome</keyword>
<dbReference type="RefSeq" id="WP_218094695.1">
    <property type="nucleotide sequence ID" value="NZ_CAJVAS010000031.1"/>
</dbReference>
<evidence type="ECO:0008006" key="5">
    <source>
        <dbReference type="Google" id="ProtNLM"/>
    </source>
</evidence>
<dbReference type="AlphaFoldDB" id="A0A916K5A4"/>
<evidence type="ECO:0000256" key="2">
    <source>
        <dbReference type="SAM" id="Phobius"/>
    </source>
</evidence>
<feature type="compositionally biased region" description="Polar residues" evidence="1">
    <location>
        <begin position="296"/>
        <end position="307"/>
    </location>
</feature>
<dbReference type="Proteomes" id="UP000693672">
    <property type="component" value="Unassembled WGS sequence"/>
</dbReference>
<keyword evidence="2" id="KW-0472">Membrane</keyword>
<comment type="caution">
    <text evidence="3">The sequence shown here is derived from an EMBL/GenBank/DDBJ whole genome shotgun (WGS) entry which is preliminary data.</text>
</comment>
<reference evidence="3" key="1">
    <citation type="submission" date="2021-06" db="EMBL/GenBank/DDBJ databases">
        <authorList>
            <person name="Criscuolo A."/>
        </authorList>
    </citation>
    <scope>NUCLEOTIDE SEQUENCE</scope>
    <source>
        <strain evidence="3">CIP111600</strain>
    </source>
</reference>
<evidence type="ECO:0000256" key="1">
    <source>
        <dbReference type="SAM" id="MobiDB-lite"/>
    </source>
</evidence>
<sequence length="336" mass="36638">MRDINLIPRKPVLEKAFIPLLAGTIGASVLAAVLISTFIVRYHGNADTQLAQIRQMKTRMEQLTASRQIDPRTVYFNTMNADLTKLKANRTNWVPVFEFLSQHVPPAARVVAMGVKERDKMTMHMEFADWKRAAEYVSVLQQSGFFQSVQVSGIEKQEKESFSAAASNPLPANANSVAGQGQNNPGMSVPAAPSATATAPKVLTQEEYIRSIQDGQKPSATSSDELLNELDWLMNRQVSKQQFQLELPEKPSQNRSESGEAGGIKGSSPFSSQELEAAKKSLEELKRTQIGRAAGSGSNVPSTQADQGNAAMPSGDLAVAYYNVSLELTLKPLSKR</sequence>
<feature type="region of interest" description="Disordered" evidence="1">
    <location>
        <begin position="173"/>
        <end position="198"/>
    </location>
</feature>
<feature type="region of interest" description="Disordered" evidence="1">
    <location>
        <begin position="243"/>
        <end position="312"/>
    </location>
</feature>
<gene>
    <name evidence="3" type="ORF">PAESOLCIP111_04983</name>
</gene>
<evidence type="ECO:0000313" key="3">
    <source>
        <dbReference type="EMBL" id="CAG7645578.1"/>
    </source>
</evidence>
<evidence type="ECO:0000313" key="4">
    <source>
        <dbReference type="Proteomes" id="UP000693672"/>
    </source>
</evidence>
<keyword evidence="2" id="KW-1133">Transmembrane helix</keyword>